<dbReference type="Proteomes" id="UP001596022">
    <property type="component" value="Unassembled WGS sequence"/>
</dbReference>
<evidence type="ECO:0000256" key="2">
    <source>
        <dbReference type="SAM" id="SignalP"/>
    </source>
</evidence>
<comment type="caution">
    <text evidence="3">The sequence shown here is derived from an EMBL/GenBank/DDBJ whole genome shotgun (WGS) entry which is preliminary data.</text>
</comment>
<reference evidence="4" key="1">
    <citation type="journal article" date="2019" name="Int. J. Syst. Evol. Microbiol.">
        <title>The Global Catalogue of Microorganisms (GCM) 10K type strain sequencing project: providing services to taxonomists for standard genome sequencing and annotation.</title>
        <authorList>
            <consortium name="The Broad Institute Genomics Platform"/>
            <consortium name="The Broad Institute Genome Sequencing Center for Infectious Disease"/>
            <person name="Wu L."/>
            <person name="Ma J."/>
        </authorList>
    </citation>
    <scope>NUCLEOTIDE SEQUENCE [LARGE SCALE GENOMIC DNA]</scope>
    <source>
        <strain evidence="4">CGMCC 1.16306</strain>
    </source>
</reference>
<keyword evidence="2" id="KW-0732">Signal</keyword>
<evidence type="ECO:0008006" key="5">
    <source>
        <dbReference type="Google" id="ProtNLM"/>
    </source>
</evidence>
<evidence type="ECO:0000313" key="4">
    <source>
        <dbReference type="Proteomes" id="UP001596022"/>
    </source>
</evidence>
<feature type="chain" id="PRO_5046752733" description="Lipoprotein" evidence="2">
    <location>
        <begin position="23"/>
        <end position="198"/>
    </location>
</feature>
<feature type="region of interest" description="Disordered" evidence="1">
    <location>
        <begin position="27"/>
        <end position="53"/>
    </location>
</feature>
<accession>A0ABV9GIX4</accession>
<gene>
    <name evidence="3" type="ORF">ACFO4N_02000</name>
</gene>
<dbReference type="RefSeq" id="WP_376844540.1">
    <property type="nucleotide sequence ID" value="NZ_JBHSFW010000001.1"/>
</dbReference>
<evidence type="ECO:0000256" key="1">
    <source>
        <dbReference type="SAM" id="MobiDB-lite"/>
    </source>
</evidence>
<proteinExistence type="predicted"/>
<name>A0ABV9GIX4_9BACL</name>
<dbReference type="EMBL" id="JBHSFW010000001">
    <property type="protein sequence ID" value="MFC4617499.1"/>
    <property type="molecule type" value="Genomic_DNA"/>
</dbReference>
<evidence type="ECO:0000313" key="3">
    <source>
        <dbReference type="EMBL" id="MFC4617499.1"/>
    </source>
</evidence>
<organism evidence="3 4">
    <name type="scientific">Camelliibacillus cellulosilyticus</name>
    <dbReference type="NCBI Taxonomy" id="2174486"/>
    <lineage>
        <taxon>Bacteria</taxon>
        <taxon>Bacillati</taxon>
        <taxon>Bacillota</taxon>
        <taxon>Bacilli</taxon>
        <taxon>Bacillales</taxon>
        <taxon>Sporolactobacillaceae</taxon>
        <taxon>Camelliibacillus</taxon>
    </lineage>
</organism>
<keyword evidence="4" id="KW-1185">Reference proteome</keyword>
<dbReference type="PROSITE" id="PS51257">
    <property type="entry name" value="PROKAR_LIPOPROTEIN"/>
    <property type="match status" value="1"/>
</dbReference>
<feature type="signal peptide" evidence="2">
    <location>
        <begin position="1"/>
        <end position="22"/>
    </location>
</feature>
<protein>
    <recommendedName>
        <fullName evidence="5">Lipoprotein</fullName>
    </recommendedName>
</protein>
<sequence>MKKSIKGLALLFMAIALVFAVAACNNDKGGDKKTGGEKSTETKKKDDKEKQQADLSDFAVSVQAAMSKAYGPFAVLYKNAGAEGEDYSAEDVKTAAGEVPNAVSAFPQDIDGLTVPASLSKDDQQKLKDALNDLKDTYAKMGDAAKDAANVKDGKALANVTDAIDKAKEEPFGAFQSKFNEVAKSLGLGEMDFNNAMK</sequence>
<feature type="compositionally biased region" description="Basic and acidic residues" evidence="1">
    <location>
        <begin position="28"/>
        <end position="52"/>
    </location>
</feature>